<evidence type="ECO:0000313" key="2">
    <source>
        <dbReference type="EMBL" id="OMO79448.1"/>
    </source>
</evidence>
<gene>
    <name evidence="2" type="ORF">COLO4_24425</name>
</gene>
<comment type="caution">
    <text evidence="2">The sequence shown here is derived from an EMBL/GenBank/DDBJ whole genome shotgun (WGS) entry which is preliminary data.</text>
</comment>
<accession>A0A1R3IA72</accession>
<evidence type="ECO:0000313" key="3">
    <source>
        <dbReference type="Proteomes" id="UP000187203"/>
    </source>
</evidence>
<reference evidence="3" key="1">
    <citation type="submission" date="2013-09" db="EMBL/GenBank/DDBJ databases">
        <title>Corchorus olitorius genome sequencing.</title>
        <authorList>
            <person name="Alam M."/>
            <person name="Haque M.S."/>
            <person name="Islam M.S."/>
            <person name="Emdad E.M."/>
            <person name="Islam M.M."/>
            <person name="Ahmed B."/>
            <person name="Halim A."/>
            <person name="Hossen Q.M.M."/>
            <person name="Hossain M.Z."/>
            <person name="Ahmed R."/>
            <person name="Khan M.M."/>
            <person name="Islam R."/>
            <person name="Rashid M.M."/>
            <person name="Khan S.A."/>
            <person name="Rahman M.S."/>
            <person name="Alam M."/>
            <person name="Yahiya A.S."/>
            <person name="Khan M.S."/>
            <person name="Azam M.S."/>
            <person name="Haque T."/>
            <person name="Lashkar M.Z.H."/>
            <person name="Akhand A.I."/>
            <person name="Morshed G."/>
            <person name="Roy S."/>
            <person name="Uddin K.S."/>
            <person name="Rabeya T."/>
            <person name="Hossain A.S."/>
            <person name="Chowdhury A."/>
            <person name="Snigdha A.R."/>
            <person name="Mortoza M.S."/>
            <person name="Matin S.A."/>
            <person name="Hoque S.M.E."/>
            <person name="Islam M.K."/>
            <person name="Roy D.K."/>
            <person name="Haider R."/>
            <person name="Moosa M.M."/>
            <person name="Elias S.M."/>
            <person name="Hasan A.M."/>
            <person name="Jahan S."/>
            <person name="Shafiuddin M."/>
            <person name="Mahmood N."/>
            <person name="Shommy N.S."/>
        </authorList>
    </citation>
    <scope>NUCLEOTIDE SEQUENCE [LARGE SCALE GENOMIC DNA]</scope>
    <source>
        <strain evidence="3">cv. O-4</strain>
    </source>
</reference>
<name>A0A1R3IA72_9ROSI</name>
<dbReference type="Proteomes" id="UP000187203">
    <property type="component" value="Unassembled WGS sequence"/>
</dbReference>
<dbReference type="EMBL" id="AWUE01018545">
    <property type="protein sequence ID" value="OMO79448.1"/>
    <property type="molecule type" value="Genomic_DNA"/>
</dbReference>
<sequence>MSCLLNCPMMLGSILSFVVSVLPHDESACFALSNLSLPL</sequence>
<feature type="chain" id="PRO_5012684036" evidence="1">
    <location>
        <begin position="17"/>
        <end position="39"/>
    </location>
</feature>
<dbReference type="AlphaFoldDB" id="A0A1R3IA72"/>
<evidence type="ECO:0000256" key="1">
    <source>
        <dbReference type="SAM" id="SignalP"/>
    </source>
</evidence>
<organism evidence="2 3">
    <name type="scientific">Corchorus olitorius</name>
    <dbReference type="NCBI Taxonomy" id="93759"/>
    <lineage>
        <taxon>Eukaryota</taxon>
        <taxon>Viridiplantae</taxon>
        <taxon>Streptophyta</taxon>
        <taxon>Embryophyta</taxon>
        <taxon>Tracheophyta</taxon>
        <taxon>Spermatophyta</taxon>
        <taxon>Magnoliopsida</taxon>
        <taxon>eudicotyledons</taxon>
        <taxon>Gunneridae</taxon>
        <taxon>Pentapetalae</taxon>
        <taxon>rosids</taxon>
        <taxon>malvids</taxon>
        <taxon>Malvales</taxon>
        <taxon>Malvaceae</taxon>
        <taxon>Grewioideae</taxon>
        <taxon>Apeibeae</taxon>
        <taxon>Corchorus</taxon>
    </lineage>
</organism>
<keyword evidence="1" id="KW-0732">Signal</keyword>
<protein>
    <submittedName>
        <fullName evidence="2">Uncharacterized protein</fullName>
    </submittedName>
</protein>
<keyword evidence="3" id="KW-1185">Reference proteome</keyword>
<proteinExistence type="predicted"/>
<feature type="signal peptide" evidence="1">
    <location>
        <begin position="1"/>
        <end position="16"/>
    </location>
</feature>